<dbReference type="PROSITE" id="PS50157">
    <property type="entry name" value="ZINC_FINGER_C2H2_2"/>
    <property type="match status" value="6"/>
</dbReference>
<feature type="domain" description="C2H2-type" evidence="12">
    <location>
        <begin position="192"/>
        <end position="219"/>
    </location>
</feature>
<feature type="compositionally biased region" description="Pro residues" evidence="11">
    <location>
        <begin position="377"/>
        <end position="394"/>
    </location>
</feature>
<dbReference type="AlphaFoldDB" id="A0A4Z2ITN0"/>
<comment type="caution">
    <text evidence="13">The sequence shown here is derived from an EMBL/GenBank/DDBJ whole genome shotgun (WGS) entry which is preliminary data.</text>
</comment>
<name>A0A4Z2ITN0_9TELE</name>
<dbReference type="FunFam" id="3.30.160.60:FF:000450">
    <property type="entry name" value="PR domain zinc finger protein 14"/>
    <property type="match status" value="1"/>
</dbReference>
<evidence type="ECO:0000256" key="3">
    <source>
        <dbReference type="ARBA" id="ARBA00022737"/>
    </source>
</evidence>
<evidence type="ECO:0000256" key="8">
    <source>
        <dbReference type="ARBA" id="ARBA00023163"/>
    </source>
</evidence>
<dbReference type="SUPFAM" id="SSF101447">
    <property type="entry name" value="Formin homology 2 domain (FH2 domain)"/>
    <property type="match status" value="1"/>
</dbReference>
<keyword evidence="2" id="KW-0479">Metal-binding</keyword>
<evidence type="ECO:0000256" key="9">
    <source>
        <dbReference type="ARBA" id="ARBA00023242"/>
    </source>
</evidence>
<feature type="region of interest" description="Disordered" evidence="11">
    <location>
        <begin position="373"/>
        <end position="398"/>
    </location>
</feature>
<evidence type="ECO:0000256" key="6">
    <source>
        <dbReference type="ARBA" id="ARBA00023015"/>
    </source>
</evidence>
<reference evidence="13 14" key="1">
    <citation type="submission" date="2019-03" db="EMBL/GenBank/DDBJ databases">
        <title>First draft genome of Liparis tanakae, snailfish: a comprehensive survey of snailfish specific genes.</title>
        <authorList>
            <person name="Kim W."/>
            <person name="Song I."/>
            <person name="Jeong J.-H."/>
            <person name="Kim D."/>
            <person name="Kim S."/>
            <person name="Ryu S."/>
            <person name="Song J.Y."/>
            <person name="Lee S.K."/>
        </authorList>
    </citation>
    <scope>NUCLEOTIDE SEQUENCE [LARGE SCALE GENOMIC DNA]</scope>
    <source>
        <tissue evidence="13">Muscle</tissue>
    </source>
</reference>
<dbReference type="EMBL" id="SRLO01000049">
    <property type="protein sequence ID" value="TNN81107.1"/>
    <property type="molecule type" value="Genomic_DNA"/>
</dbReference>
<feature type="domain" description="C2H2-type" evidence="12">
    <location>
        <begin position="220"/>
        <end position="247"/>
    </location>
</feature>
<dbReference type="OrthoDB" id="9885925at2759"/>
<dbReference type="SUPFAM" id="SSF57667">
    <property type="entry name" value="beta-beta-alpha zinc fingers"/>
    <property type="match status" value="3"/>
</dbReference>
<evidence type="ECO:0000256" key="10">
    <source>
        <dbReference type="PROSITE-ProRule" id="PRU00042"/>
    </source>
</evidence>
<feature type="region of interest" description="Disordered" evidence="11">
    <location>
        <begin position="868"/>
        <end position="901"/>
    </location>
</feature>
<dbReference type="Pfam" id="PF00096">
    <property type="entry name" value="zf-C2H2"/>
    <property type="match status" value="4"/>
</dbReference>
<dbReference type="PANTHER" id="PTHR24406">
    <property type="entry name" value="TRANSCRIPTIONAL REPRESSOR CTCFL-RELATED"/>
    <property type="match status" value="1"/>
</dbReference>
<feature type="domain" description="C2H2-type" evidence="12">
    <location>
        <begin position="248"/>
        <end position="275"/>
    </location>
</feature>
<comment type="subcellular location">
    <subcellularLocation>
        <location evidence="1">Nucleus</location>
    </subcellularLocation>
</comment>
<gene>
    <name evidence="13" type="primary">ZNF628_0</name>
    <name evidence="13" type="ORF">EYF80_008763</name>
</gene>
<accession>A0A4Z2ITN0</accession>
<evidence type="ECO:0000256" key="1">
    <source>
        <dbReference type="ARBA" id="ARBA00004123"/>
    </source>
</evidence>
<evidence type="ECO:0000259" key="12">
    <source>
        <dbReference type="PROSITE" id="PS50157"/>
    </source>
</evidence>
<feature type="domain" description="C2H2-type" evidence="12">
    <location>
        <begin position="276"/>
        <end position="303"/>
    </location>
</feature>
<dbReference type="GO" id="GO:0008270">
    <property type="term" value="F:zinc ion binding"/>
    <property type="evidence" value="ECO:0007669"/>
    <property type="project" value="UniProtKB-KW"/>
</dbReference>
<dbReference type="InterPro" id="IPR050888">
    <property type="entry name" value="ZnF_C2H2-type_TF"/>
</dbReference>
<feature type="domain" description="C2H2-type" evidence="12">
    <location>
        <begin position="164"/>
        <end position="191"/>
    </location>
</feature>
<keyword evidence="14" id="KW-1185">Reference proteome</keyword>
<evidence type="ECO:0000313" key="13">
    <source>
        <dbReference type="EMBL" id="TNN81107.1"/>
    </source>
</evidence>
<protein>
    <submittedName>
        <fullName evidence="13">Zinc finger protein 628</fullName>
    </submittedName>
</protein>
<dbReference type="InterPro" id="IPR013087">
    <property type="entry name" value="Znf_C2H2_type"/>
</dbReference>
<evidence type="ECO:0000256" key="11">
    <source>
        <dbReference type="SAM" id="MobiDB-lite"/>
    </source>
</evidence>
<dbReference type="Gene3D" id="3.30.160.60">
    <property type="entry name" value="Classic Zinc Finger"/>
    <property type="match status" value="5"/>
</dbReference>
<keyword evidence="4 10" id="KW-0863">Zinc-finger</keyword>
<feature type="domain" description="C2H2-type" evidence="12">
    <location>
        <begin position="69"/>
        <end position="96"/>
    </location>
</feature>
<keyword evidence="5" id="KW-0862">Zinc</keyword>
<dbReference type="SMART" id="SM00355">
    <property type="entry name" value="ZnF_C2H2"/>
    <property type="match status" value="6"/>
</dbReference>
<organism evidence="13 14">
    <name type="scientific">Liparis tanakae</name>
    <name type="common">Tanaka's snailfish</name>
    <dbReference type="NCBI Taxonomy" id="230148"/>
    <lineage>
        <taxon>Eukaryota</taxon>
        <taxon>Metazoa</taxon>
        <taxon>Chordata</taxon>
        <taxon>Craniata</taxon>
        <taxon>Vertebrata</taxon>
        <taxon>Euteleostomi</taxon>
        <taxon>Actinopterygii</taxon>
        <taxon>Neopterygii</taxon>
        <taxon>Teleostei</taxon>
        <taxon>Neoteleostei</taxon>
        <taxon>Acanthomorphata</taxon>
        <taxon>Eupercaria</taxon>
        <taxon>Perciformes</taxon>
        <taxon>Cottioidei</taxon>
        <taxon>Cottales</taxon>
        <taxon>Liparidae</taxon>
        <taxon>Liparis</taxon>
    </lineage>
</organism>
<keyword evidence="7" id="KW-0238">DNA-binding</keyword>
<keyword evidence="8" id="KW-0804">Transcription</keyword>
<keyword evidence="9" id="KW-0539">Nucleus</keyword>
<evidence type="ECO:0000256" key="7">
    <source>
        <dbReference type="ARBA" id="ARBA00023125"/>
    </source>
</evidence>
<dbReference type="GO" id="GO:0005634">
    <property type="term" value="C:nucleus"/>
    <property type="evidence" value="ECO:0007669"/>
    <property type="project" value="UniProtKB-SubCell"/>
</dbReference>
<feature type="region of interest" description="Disordered" evidence="11">
    <location>
        <begin position="497"/>
        <end position="521"/>
    </location>
</feature>
<evidence type="ECO:0000256" key="4">
    <source>
        <dbReference type="ARBA" id="ARBA00022771"/>
    </source>
</evidence>
<evidence type="ECO:0000256" key="2">
    <source>
        <dbReference type="ARBA" id="ARBA00022723"/>
    </source>
</evidence>
<evidence type="ECO:0000256" key="5">
    <source>
        <dbReference type="ARBA" id="ARBA00022833"/>
    </source>
</evidence>
<dbReference type="Proteomes" id="UP000314294">
    <property type="component" value="Unassembled WGS sequence"/>
</dbReference>
<dbReference type="GO" id="GO:0003677">
    <property type="term" value="F:DNA binding"/>
    <property type="evidence" value="ECO:0007669"/>
    <property type="project" value="UniProtKB-KW"/>
</dbReference>
<dbReference type="FunFam" id="3.30.160.60:FF:000495">
    <property type="entry name" value="zinc finger protein 668"/>
    <property type="match status" value="1"/>
</dbReference>
<sequence length="901" mass="94899">MVGFVSQEGTDGVGVGMEEVFLSTTPSGQNQSLLPQLTLTSLGEGVCSSRAIGTEVHLSTHTGASLLLYSCGSCSHTFGTRTDLEEHQVIHMAPEGHEADGEPGPGAGMEVGDGLVGAGHLLADFEEVVETTTVAENGHTAEVLLGLTEGVDGNNTVHTGVRAFQCPHCPLTFKWSSHYQYHLRQHTGERPYVCKECGKSFKNTSCLRRHSQMHSGLRPHTCSICSKSFSQTSNLKQHERTHSGERPFQCTHCNKSFTHSSNLQLHLRTHSSSKDFKCPYCSKEFVMHSYLQRHIRTHGSGVPLPCPGGGGKDGVAVNASVGGVTTATTLLNPITLETSGNHGSLIVSQPALNIPPNTSQNYFMIQTASGLQLIPLSSPPPAPPPPPPPPPPPLSQTQNFFLLQCPSTNGSQSSLILVPTANHPPAAPEPQTLPVLQAIQALQPVLSQTQTRMSHFPAISQQQQQTARFIFTNNNNTPVVMSSRSLTANPLLTKPILGKSTRTARGRRGRKPKASLPMSAAAPVCQTAGGAPSGLSGHVTGGRQTAAFLSSVSTASHCPPSTSCTAVPILPSSTTAAPTVDTSGCSSTVTMITPATAVPSVSSPDPASLETHTTVGQIRTGDTMTGEQFVLCFDNEGRAKEGMNVEAGGHSYVLQFQRDATEEAGDGVVGGEGKSLVLQFKTDEQGEGAKGEDKGGMMSLMHEWDGEKQGQRGIGEEGSQGESYVLHFHTEAQDGGPSSTTFSQGQESSLQLSCTPTQSLVPLDGQEVVFELGGETKMEQETEDGMQMIALIEGEGGMMGEDGTGCNSASGRVEEGGGAMEGIFQLGNGEEIVIIEVSTSSLSGGDGEISLSSEVKYESLTVEPNEKCVKDLGSAAGTEARTSTEDTMRNGPIPNSKEMQF</sequence>
<keyword evidence="3" id="KW-0677">Repeat</keyword>
<dbReference type="InterPro" id="IPR036236">
    <property type="entry name" value="Znf_C2H2_sf"/>
</dbReference>
<keyword evidence="6" id="KW-0805">Transcription regulation</keyword>
<feature type="compositionally biased region" description="Basic residues" evidence="11">
    <location>
        <begin position="502"/>
        <end position="513"/>
    </location>
</feature>
<dbReference type="PROSITE" id="PS00028">
    <property type="entry name" value="ZINC_FINGER_C2H2_1"/>
    <property type="match status" value="6"/>
</dbReference>
<proteinExistence type="predicted"/>
<evidence type="ECO:0000313" key="14">
    <source>
        <dbReference type="Proteomes" id="UP000314294"/>
    </source>
</evidence>
<dbReference type="FunFam" id="3.30.160.60:FF:002343">
    <property type="entry name" value="Zinc finger protein 33A"/>
    <property type="match status" value="1"/>
</dbReference>